<keyword evidence="3" id="KW-1185">Reference proteome</keyword>
<reference evidence="2 3" key="1">
    <citation type="submission" date="2024-06" db="EMBL/GenBank/DDBJ databases">
        <title>Genomic Encyclopedia of Type Strains, Phase IV (KMG-IV): sequencing the most valuable type-strain genomes for metagenomic binning, comparative biology and taxonomic classification.</title>
        <authorList>
            <person name="Goeker M."/>
        </authorList>
    </citation>
    <scope>NUCLEOTIDE SEQUENCE [LARGE SCALE GENOMIC DNA]</scope>
    <source>
        <strain evidence="2 3">DSM 100022</strain>
    </source>
</reference>
<evidence type="ECO:0000256" key="1">
    <source>
        <dbReference type="SAM" id="MobiDB-lite"/>
    </source>
</evidence>
<dbReference type="RefSeq" id="WP_263807160.1">
    <property type="nucleotide sequence ID" value="NZ_JBEPMC010000025.1"/>
</dbReference>
<dbReference type="Proteomes" id="UP001549204">
    <property type="component" value="Unassembled WGS sequence"/>
</dbReference>
<evidence type="ECO:0008006" key="4">
    <source>
        <dbReference type="Google" id="ProtNLM"/>
    </source>
</evidence>
<gene>
    <name evidence="2" type="ORF">ABID19_006909</name>
</gene>
<sequence>MQTLNAYRQLVVSLRSARLTIIPLESPPTQWKTLPIGTRSMHSRISCSSNTQSARAGDVDNARWSATSSAQAGSGGHGFAEILAVMHLEARESRASSSSAAPLSSSSAATPSYALVPRPPVVEISRSSFEKKAKAFYGDEMVHIASKPQEYSTSLSSKARRTVEIADQYGTTRFDTEQARYFSYQLGSQSVGLLRTEGGDSMGNLFEGEKWRELFPGRTEVTSIVDLRVTHPLVENAGDILLEHQLRLDGDRPLLNSCPANPQAKERAMAMGFVAVDDFNMVLDPTQHPDKWTKNSDGEWQRAGKPAMYLSKADDSEGSDTESVVTTAADSCDDDFM</sequence>
<protein>
    <recommendedName>
        <fullName evidence="4">Effector protein NopP</fullName>
    </recommendedName>
</protein>
<feature type="region of interest" description="Disordered" evidence="1">
    <location>
        <begin position="287"/>
        <end position="337"/>
    </location>
</feature>
<comment type="caution">
    <text evidence="2">The sequence shown here is derived from an EMBL/GenBank/DDBJ whole genome shotgun (WGS) entry which is preliminary data.</text>
</comment>
<proteinExistence type="predicted"/>
<evidence type="ECO:0000313" key="2">
    <source>
        <dbReference type="EMBL" id="MET3583843.1"/>
    </source>
</evidence>
<dbReference type="EMBL" id="JBEPMC010000025">
    <property type="protein sequence ID" value="MET3583843.1"/>
    <property type="molecule type" value="Genomic_DNA"/>
</dbReference>
<evidence type="ECO:0000313" key="3">
    <source>
        <dbReference type="Proteomes" id="UP001549204"/>
    </source>
</evidence>
<accession>A0ABV2GZX4</accession>
<name>A0ABV2GZX4_9HYPH</name>
<feature type="compositionally biased region" description="Basic and acidic residues" evidence="1">
    <location>
        <begin position="287"/>
        <end position="302"/>
    </location>
</feature>
<organism evidence="2 3">
    <name type="scientific">Mesorhizobium robiniae</name>
    <dbReference type="NCBI Taxonomy" id="559315"/>
    <lineage>
        <taxon>Bacteria</taxon>
        <taxon>Pseudomonadati</taxon>
        <taxon>Pseudomonadota</taxon>
        <taxon>Alphaproteobacteria</taxon>
        <taxon>Hyphomicrobiales</taxon>
        <taxon>Phyllobacteriaceae</taxon>
        <taxon>Mesorhizobium</taxon>
    </lineage>
</organism>